<evidence type="ECO:0000313" key="2">
    <source>
        <dbReference type="Proteomes" id="UP000796880"/>
    </source>
</evidence>
<gene>
    <name evidence="1" type="ORF">FNV43_RR10471</name>
</gene>
<reference evidence="1" key="1">
    <citation type="submission" date="2020-03" db="EMBL/GenBank/DDBJ databases">
        <title>A high-quality chromosome-level genome assembly of a woody plant with both climbing and erect habits, Rhamnella rubrinervis.</title>
        <authorList>
            <person name="Lu Z."/>
            <person name="Yang Y."/>
            <person name="Zhu X."/>
            <person name="Sun Y."/>
        </authorList>
    </citation>
    <scope>NUCLEOTIDE SEQUENCE</scope>
    <source>
        <strain evidence="1">BYM</strain>
        <tissue evidence="1">Leaf</tissue>
    </source>
</reference>
<dbReference type="EMBL" id="VOIH02000004">
    <property type="protein sequence ID" value="KAF3449740.1"/>
    <property type="molecule type" value="Genomic_DNA"/>
</dbReference>
<evidence type="ECO:0000313" key="1">
    <source>
        <dbReference type="EMBL" id="KAF3449740.1"/>
    </source>
</evidence>
<organism evidence="1 2">
    <name type="scientific">Rhamnella rubrinervis</name>
    <dbReference type="NCBI Taxonomy" id="2594499"/>
    <lineage>
        <taxon>Eukaryota</taxon>
        <taxon>Viridiplantae</taxon>
        <taxon>Streptophyta</taxon>
        <taxon>Embryophyta</taxon>
        <taxon>Tracheophyta</taxon>
        <taxon>Spermatophyta</taxon>
        <taxon>Magnoliopsida</taxon>
        <taxon>eudicotyledons</taxon>
        <taxon>Gunneridae</taxon>
        <taxon>Pentapetalae</taxon>
        <taxon>rosids</taxon>
        <taxon>fabids</taxon>
        <taxon>Rosales</taxon>
        <taxon>Rhamnaceae</taxon>
        <taxon>rhamnoid group</taxon>
        <taxon>Rhamneae</taxon>
        <taxon>Rhamnella</taxon>
    </lineage>
</organism>
<protein>
    <submittedName>
        <fullName evidence="1">Uncharacterized protein</fullName>
    </submittedName>
</protein>
<dbReference type="Proteomes" id="UP000796880">
    <property type="component" value="Unassembled WGS sequence"/>
</dbReference>
<dbReference type="AlphaFoldDB" id="A0A8K0HCF4"/>
<keyword evidence="2" id="KW-1185">Reference proteome</keyword>
<comment type="caution">
    <text evidence="1">The sequence shown here is derived from an EMBL/GenBank/DDBJ whole genome shotgun (WGS) entry which is preliminary data.</text>
</comment>
<sequence length="84" mass="9730">MIWWYLEEVMQPQLLYVLQNRVAKGKSHSCCCTHLAGPLPIVFGQESSMERRKPLSAFLNLGRTNLALFYEPDDHTHILTDTRL</sequence>
<accession>A0A8K0HCF4</accession>
<proteinExistence type="predicted"/>
<name>A0A8K0HCF4_9ROSA</name>